<evidence type="ECO:0000256" key="7">
    <source>
        <dbReference type="SAM" id="MobiDB-lite"/>
    </source>
</evidence>
<keyword evidence="5" id="KW-0460">Magnesium</keyword>
<keyword evidence="6" id="KW-0464">Manganese</keyword>
<dbReference type="GO" id="GO:0016818">
    <property type="term" value="F:hydrolase activity, acting on acid anhydrides, in phosphorus-containing anhydrides"/>
    <property type="evidence" value="ECO:0007669"/>
    <property type="project" value="InterPro"/>
</dbReference>
<name>A0AAD5V8Q9_9APHY</name>
<comment type="cofactor">
    <cofactor evidence="1">
        <name>Mn(2+)</name>
        <dbReference type="ChEBI" id="CHEBI:29035"/>
    </cofactor>
</comment>
<evidence type="ECO:0000313" key="9">
    <source>
        <dbReference type="EMBL" id="KAJ3488985.1"/>
    </source>
</evidence>
<gene>
    <name evidence="9" type="ORF">NLI96_g2462</name>
</gene>
<dbReference type="InterPro" id="IPR000086">
    <property type="entry name" value="NUDIX_hydrolase_dom"/>
</dbReference>
<feature type="compositionally biased region" description="Low complexity" evidence="7">
    <location>
        <begin position="1"/>
        <end position="12"/>
    </location>
</feature>
<dbReference type="InterPro" id="IPR015797">
    <property type="entry name" value="NUDIX_hydrolase-like_dom_sf"/>
</dbReference>
<protein>
    <recommendedName>
        <fullName evidence="8">Nudix hydrolase domain-containing protein</fullName>
    </recommendedName>
</protein>
<keyword evidence="3" id="KW-0479">Metal-binding</keyword>
<keyword evidence="10" id="KW-1185">Reference proteome</keyword>
<evidence type="ECO:0000256" key="1">
    <source>
        <dbReference type="ARBA" id="ARBA00001936"/>
    </source>
</evidence>
<comment type="cofactor">
    <cofactor evidence="2">
        <name>Mg(2+)</name>
        <dbReference type="ChEBI" id="CHEBI:18420"/>
    </cofactor>
</comment>
<dbReference type="Pfam" id="PF00293">
    <property type="entry name" value="NUDIX"/>
    <property type="match status" value="1"/>
</dbReference>
<dbReference type="EMBL" id="JANAWD010000055">
    <property type="protein sequence ID" value="KAJ3488985.1"/>
    <property type="molecule type" value="Genomic_DNA"/>
</dbReference>
<dbReference type="SUPFAM" id="SSF55811">
    <property type="entry name" value="Nudix"/>
    <property type="match status" value="1"/>
</dbReference>
<organism evidence="9 10">
    <name type="scientific">Meripilus lineatus</name>
    <dbReference type="NCBI Taxonomy" id="2056292"/>
    <lineage>
        <taxon>Eukaryota</taxon>
        <taxon>Fungi</taxon>
        <taxon>Dikarya</taxon>
        <taxon>Basidiomycota</taxon>
        <taxon>Agaricomycotina</taxon>
        <taxon>Agaricomycetes</taxon>
        <taxon>Polyporales</taxon>
        <taxon>Meripilaceae</taxon>
        <taxon>Meripilus</taxon>
    </lineage>
</organism>
<feature type="domain" description="Nudix hydrolase" evidence="8">
    <location>
        <begin position="19"/>
        <end position="161"/>
    </location>
</feature>
<keyword evidence="4" id="KW-0378">Hydrolase</keyword>
<reference evidence="9" key="1">
    <citation type="submission" date="2022-07" db="EMBL/GenBank/DDBJ databases">
        <title>Genome Sequence of Physisporinus lineatus.</title>
        <authorList>
            <person name="Buettner E."/>
        </authorList>
    </citation>
    <scope>NUCLEOTIDE SEQUENCE</scope>
    <source>
        <strain evidence="9">VT162</strain>
    </source>
</reference>
<dbReference type="GO" id="GO:0046872">
    <property type="term" value="F:metal ion binding"/>
    <property type="evidence" value="ECO:0007669"/>
    <property type="project" value="UniProtKB-KW"/>
</dbReference>
<evidence type="ECO:0000256" key="2">
    <source>
        <dbReference type="ARBA" id="ARBA00001946"/>
    </source>
</evidence>
<dbReference type="InterPro" id="IPR039121">
    <property type="entry name" value="NUDT19"/>
</dbReference>
<accession>A0AAD5V8Q9</accession>
<proteinExistence type="predicted"/>
<evidence type="ECO:0000259" key="8">
    <source>
        <dbReference type="PROSITE" id="PS51462"/>
    </source>
</evidence>
<dbReference type="PANTHER" id="PTHR12318:SF0">
    <property type="entry name" value="ACYL-COENZYME A DIPHOSPHATASE NUDT19"/>
    <property type="match status" value="1"/>
</dbReference>
<dbReference type="PANTHER" id="PTHR12318">
    <property type="entry name" value="TESTOSTERONE-REGULATED PROTEIN RP2"/>
    <property type="match status" value="1"/>
</dbReference>
<dbReference type="Proteomes" id="UP001212997">
    <property type="component" value="Unassembled WGS sequence"/>
</dbReference>
<dbReference type="PROSITE" id="PS51462">
    <property type="entry name" value="NUDIX"/>
    <property type="match status" value="1"/>
</dbReference>
<evidence type="ECO:0000256" key="4">
    <source>
        <dbReference type="ARBA" id="ARBA00022801"/>
    </source>
</evidence>
<sequence length="253" mass="27891">MSTSSPPQVAKQPRPPPSKPRPSASLIIINPQNEILLVQRNPRAGTFAGAYVFPGGNFDPNQDDSLEITAIRETFEETGLLLASADPSAECLSSQAPSDEELNIAREEIHSQRQLFKNFLRRHNLIPDTSSLLPFTQWVTPPIQPNWTTPEQREKVQQLSSGLFGKMTINPRALPGKDARGRTTLTYEGDETRGGSPGRLHRVIVNITKGGGMSVDELLRNFDIFNGIEAPRICETIKALMITKHSWADGGMP</sequence>
<feature type="region of interest" description="Disordered" evidence="7">
    <location>
        <begin position="1"/>
        <end position="24"/>
    </location>
</feature>
<evidence type="ECO:0000256" key="3">
    <source>
        <dbReference type="ARBA" id="ARBA00022723"/>
    </source>
</evidence>
<evidence type="ECO:0000256" key="5">
    <source>
        <dbReference type="ARBA" id="ARBA00022842"/>
    </source>
</evidence>
<dbReference type="AlphaFoldDB" id="A0AAD5V8Q9"/>
<dbReference type="Gene3D" id="3.90.79.10">
    <property type="entry name" value="Nucleoside Triphosphate Pyrophosphohydrolase"/>
    <property type="match status" value="1"/>
</dbReference>
<evidence type="ECO:0000313" key="10">
    <source>
        <dbReference type="Proteomes" id="UP001212997"/>
    </source>
</evidence>
<evidence type="ECO:0000256" key="6">
    <source>
        <dbReference type="ARBA" id="ARBA00023211"/>
    </source>
</evidence>
<dbReference type="GO" id="GO:0005739">
    <property type="term" value="C:mitochondrion"/>
    <property type="evidence" value="ECO:0007669"/>
    <property type="project" value="TreeGrafter"/>
</dbReference>
<comment type="caution">
    <text evidence="9">The sequence shown here is derived from an EMBL/GenBank/DDBJ whole genome shotgun (WGS) entry which is preliminary data.</text>
</comment>